<evidence type="ECO:0000256" key="4">
    <source>
        <dbReference type="ARBA" id="ARBA00022763"/>
    </source>
</evidence>
<dbReference type="Gene3D" id="1.10.1420.10">
    <property type="match status" value="2"/>
</dbReference>
<dbReference type="InterPro" id="IPR027417">
    <property type="entry name" value="P-loop_NTPase"/>
</dbReference>
<dbReference type="InterPro" id="IPR016151">
    <property type="entry name" value="DNA_mismatch_repair_MutS_N"/>
</dbReference>
<comment type="similarity">
    <text evidence="1 9 10">Belongs to the DNA mismatch repair MutS family.</text>
</comment>
<feature type="domain" description="DNA mismatch repair proteins mutS family" evidence="12">
    <location>
        <begin position="694"/>
        <end position="710"/>
    </location>
</feature>
<comment type="caution">
    <text evidence="13">The sequence shown here is derived from an EMBL/GenBank/DDBJ whole genome shotgun (WGS) entry which is preliminary data.</text>
</comment>
<dbReference type="InterPro" id="IPR036678">
    <property type="entry name" value="MutS_con_dom_sf"/>
</dbReference>
<dbReference type="AlphaFoldDB" id="A0A9X2JSS1"/>
<dbReference type="NCBIfam" id="NF003810">
    <property type="entry name" value="PRK05399.1"/>
    <property type="match status" value="1"/>
</dbReference>
<evidence type="ECO:0000256" key="1">
    <source>
        <dbReference type="ARBA" id="ARBA00006271"/>
    </source>
</evidence>
<sequence length="872" mass="98046">MPEFSDKQIQSHTPMMQQYLRIKAEHADMLLFYRMGDFYELFFEDAKRSAQLLDISLTARGQSNGEPIPMAGVPYHAVENYLARLVNMGESVAICEQIGDPATSKGPVERKVVRIVTPGTVTDESLLAEKRQNLLVAICPLNPKQPEAEYAISSLELSSGRFWLTKAHSNEQLAAEMQRLEPAELLYPESISLAGLPLAKAKCKRRPAWEFEQQTAFMLLTRQFGTQHLEGFGIKNNEPTLAAAGAILHYVKETQRAALPHIQALVTEHPQDAIILDAATRRNLELQQSMGEGDTHLSAVLDKTVSAMGSRQFQRWLQRPIRNHQELNQRYDAVDALKENLNFENIQLTLKQLADIERIVARVGLRSARPKDFARLRDSLARIPEVRAFLSHRSLSYLHDIIEPFPEVVDLLAKAVIEQPPLLIRDGGVIAEGYDKELDELRDLATGATDYLKQLEQRERERSGIATLKVGYNRVHGYFIEVSRQSSEAVPDDYQRRQTLKNTERYIIPELKEHEDKVLNAQARSLAREKWLYDQLFEHLLPQVNALQKSASGLAQLDTLCCFAKLADNYRYCRPQLQKETSLIELEAARHPVIEQLSDAPFIANPMSLTPQQRMLMITGPNMGGKSTYMRQAALIVILAHMGCYVPADKAIIGDIDRIFTRIGASDDLASGRSTFMVEMTETANILHNATAKSLVLMDEIGRGTSTYDGLSLAWSCADYLSRQLQCLTLFATHYFELTELAEELPATVNVHVDAKEHGDTIAFLHKVSPGAASQSFGLQVAKLAGVPDHVIHKAKQKLSELEHTHHGVLNEPKQTTMELTPPPETTMPSHAEKRDPLLDELEQLDINDLTPKQALDILYQWQQKQKGSTQS</sequence>
<dbReference type="PANTHER" id="PTHR11361">
    <property type="entry name" value="DNA MISMATCH REPAIR PROTEIN MUTS FAMILY MEMBER"/>
    <property type="match status" value="1"/>
</dbReference>
<name>A0A9X2JSS1_9GAMM</name>
<dbReference type="SMART" id="SM00533">
    <property type="entry name" value="MUTSd"/>
    <property type="match status" value="1"/>
</dbReference>
<dbReference type="Proteomes" id="UP001139474">
    <property type="component" value="Unassembled WGS sequence"/>
</dbReference>
<dbReference type="Pfam" id="PF01624">
    <property type="entry name" value="MutS_I"/>
    <property type="match status" value="1"/>
</dbReference>
<dbReference type="GO" id="GO:0003684">
    <property type="term" value="F:damaged DNA binding"/>
    <property type="evidence" value="ECO:0007669"/>
    <property type="project" value="UniProtKB-UniRule"/>
</dbReference>
<dbReference type="Gene3D" id="6.10.140.430">
    <property type="match status" value="1"/>
</dbReference>
<dbReference type="SUPFAM" id="SSF48334">
    <property type="entry name" value="DNA repair protein MutS, domain III"/>
    <property type="match status" value="1"/>
</dbReference>
<dbReference type="InterPro" id="IPR007860">
    <property type="entry name" value="DNA_mmatch_repair_MutS_con_dom"/>
</dbReference>
<evidence type="ECO:0000256" key="2">
    <source>
        <dbReference type="ARBA" id="ARBA00021982"/>
    </source>
</evidence>
<dbReference type="SMART" id="SM00534">
    <property type="entry name" value="MUTSac"/>
    <property type="match status" value="1"/>
</dbReference>
<gene>
    <name evidence="9 13" type="primary">mutS</name>
    <name evidence="13" type="ORF">NJR55_08010</name>
</gene>
<dbReference type="Gene3D" id="3.40.50.300">
    <property type="entry name" value="P-loop containing nucleotide triphosphate hydrolases"/>
    <property type="match status" value="1"/>
</dbReference>
<dbReference type="FunFam" id="3.40.1170.10:FF:000001">
    <property type="entry name" value="DNA mismatch repair protein MutS"/>
    <property type="match status" value="1"/>
</dbReference>
<dbReference type="Gene3D" id="3.40.1170.10">
    <property type="entry name" value="DNA repair protein MutS, domain I"/>
    <property type="match status" value="1"/>
</dbReference>
<feature type="binding site" evidence="9">
    <location>
        <begin position="620"/>
        <end position="627"/>
    </location>
    <ligand>
        <name>ATP</name>
        <dbReference type="ChEBI" id="CHEBI:30616"/>
    </ligand>
</feature>
<comment type="function">
    <text evidence="8 9">This protein is involved in the repair of mismatches in DNA. It is possible that it carries out the mismatch recognition step. This protein has a weak ATPase activity.</text>
</comment>
<dbReference type="PROSITE" id="PS00486">
    <property type="entry name" value="DNA_MISMATCH_REPAIR_2"/>
    <property type="match status" value="1"/>
</dbReference>
<keyword evidence="6 9" id="KW-0238">DNA-binding</keyword>
<keyword evidence="7 9" id="KW-0234">DNA repair</keyword>
<dbReference type="Pfam" id="PF05192">
    <property type="entry name" value="MutS_III"/>
    <property type="match status" value="1"/>
</dbReference>
<dbReference type="Pfam" id="PF05188">
    <property type="entry name" value="MutS_II"/>
    <property type="match status" value="1"/>
</dbReference>
<proteinExistence type="inferred from homology"/>
<evidence type="ECO:0000256" key="6">
    <source>
        <dbReference type="ARBA" id="ARBA00023125"/>
    </source>
</evidence>
<dbReference type="InterPro" id="IPR007861">
    <property type="entry name" value="DNA_mismatch_repair_MutS_clamp"/>
</dbReference>
<dbReference type="EMBL" id="JAMZDE010000007">
    <property type="protein sequence ID" value="MCP1339539.1"/>
    <property type="molecule type" value="Genomic_DNA"/>
</dbReference>
<keyword evidence="5 9" id="KW-0067">ATP-binding</keyword>
<dbReference type="SUPFAM" id="SSF52540">
    <property type="entry name" value="P-loop containing nucleoside triphosphate hydrolases"/>
    <property type="match status" value="1"/>
</dbReference>
<evidence type="ECO:0000256" key="9">
    <source>
        <dbReference type="HAMAP-Rule" id="MF_00096"/>
    </source>
</evidence>
<evidence type="ECO:0000313" key="14">
    <source>
        <dbReference type="Proteomes" id="UP001139474"/>
    </source>
</evidence>
<dbReference type="PANTHER" id="PTHR11361:SF34">
    <property type="entry name" value="DNA MISMATCH REPAIR PROTEIN MSH1, MITOCHONDRIAL"/>
    <property type="match status" value="1"/>
</dbReference>
<evidence type="ECO:0000256" key="11">
    <source>
        <dbReference type="SAM" id="MobiDB-lite"/>
    </source>
</evidence>
<evidence type="ECO:0000256" key="5">
    <source>
        <dbReference type="ARBA" id="ARBA00022840"/>
    </source>
</evidence>
<evidence type="ECO:0000256" key="3">
    <source>
        <dbReference type="ARBA" id="ARBA00022741"/>
    </source>
</evidence>
<dbReference type="InterPro" id="IPR000432">
    <property type="entry name" value="DNA_mismatch_repair_MutS_C"/>
</dbReference>
<organism evidence="13 14">
    <name type="scientific">Idiomarina rhizosphaerae</name>
    <dbReference type="NCBI Taxonomy" id="2961572"/>
    <lineage>
        <taxon>Bacteria</taxon>
        <taxon>Pseudomonadati</taxon>
        <taxon>Pseudomonadota</taxon>
        <taxon>Gammaproteobacteria</taxon>
        <taxon>Alteromonadales</taxon>
        <taxon>Idiomarinaceae</taxon>
        <taxon>Idiomarina</taxon>
    </lineage>
</organism>
<protein>
    <recommendedName>
        <fullName evidence="2 9">DNA mismatch repair protein MutS</fullName>
    </recommendedName>
</protein>
<keyword evidence="3 9" id="KW-0547">Nucleotide-binding</keyword>
<dbReference type="HAMAP" id="MF_00096">
    <property type="entry name" value="MutS"/>
    <property type="match status" value="1"/>
</dbReference>
<dbReference type="GO" id="GO:0030983">
    <property type="term" value="F:mismatched DNA binding"/>
    <property type="evidence" value="ECO:0007669"/>
    <property type="project" value="InterPro"/>
</dbReference>
<feature type="region of interest" description="Disordered" evidence="11">
    <location>
        <begin position="802"/>
        <end position="836"/>
    </location>
</feature>
<dbReference type="Pfam" id="PF00488">
    <property type="entry name" value="MutS_V"/>
    <property type="match status" value="1"/>
</dbReference>
<accession>A0A9X2JSS1</accession>
<dbReference type="GO" id="GO:0005524">
    <property type="term" value="F:ATP binding"/>
    <property type="evidence" value="ECO:0007669"/>
    <property type="project" value="UniProtKB-UniRule"/>
</dbReference>
<evidence type="ECO:0000256" key="8">
    <source>
        <dbReference type="ARBA" id="ARBA00024647"/>
    </source>
</evidence>
<dbReference type="RefSeq" id="WP_253619414.1">
    <property type="nucleotide sequence ID" value="NZ_JAMZDE010000007.1"/>
</dbReference>
<reference evidence="13" key="1">
    <citation type="submission" date="2022-06" db="EMBL/GenBank/DDBJ databases">
        <title>Idiomarina rhizosphaerae M1R2S28.</title>
        <authorList>
            <person name="Sun J.-Q."/>
            <person name="Li L.-F."/>
        </authorList>
    </citation>
    <scope>NUCLEOTIDE SEQUENCE</scope>
    <source>
        <strain evidence="13">M1R2S28</strain>
    </source>
</reference>
<dbReference type="InterPro" id="IPR017261">
    <property type="entry name" value="DNA_mismatch_repair_MutS/MSH"/>
</dbReference>
<dbReference type="NCBIfam" id="TIGR01070">
    <property type="entry name" value="mutS1"/>
    <property type="match status" value="1"/>
</dbReference>
<dbReference type="Gene3D" id="3.30.420.110">
    <property type="entry name" value="MutS, connector domain"/>
    <property type="match status" value="1"/>
</dbReference>
<evidence type="ECO:0000313" key="13">
    <source>
        <dbReference type="EMBL" id="MCP1339539.1"/>
    </source>
</evidence>
<dbReference type="GO" id="GO:0140664">
    <property type="term" value="F:ATP-dependent DNA damage sensor activity"/>
    <property type="evidence" value="ECO:0007669"/>
    <property type="project" value="InterPro"/>
</dbReference>
<evidence type="ECO:0000259" key="12">
    <source>
        <dbReference type="PROSITE" id="PS00486"/>
    </source>
</evidence>
<dbReference type="InterPro" id="IPR045076">
    <property type="entry name" value="MutS"/>
</dbReference>
<keyword evidence="4 9" id="KW-0227">DNA damage</keyword>
<dbReference type="PIRSF" id="PIRSF037677">
    <property type="entry name" value="DNA_mis_repair_Msh6"/>
    <property type="match status" value="1"/>
</dbReference>
<dbReference type="InterPro" id="IPR007696">
    <property type="entry name" value="DNA_mismatch_repair_MutS_core"/>
</dbReference>
<dbReference type="InterPro" id="IPR036187">
    <property type="entry name" value="DNA_mismatch_repair_MutS_sf"/>
</dbReference>
<evidence type="ECO:0000256" key="10">
    <source>
        <dbReference type="RuleBase" id="RU003756"/>
    </source>
</evidence>
<keyword evidence="14" id="KW-1185">Reference proteome</keyword>
<dbReference type="CDD" id="cd03284">
    <property type="entry name" value="ABC_MutS1"/>
    <property type="match status" value="1"/>
</dbReference>
<dbReference type="FunFam" id="1.10.1420.10:FF:000002">
    <property type="entry name" value="DNA mismatch repair protein MutS"/>
    <property type="match status" value="1"/>
</dbReference>
<dbReference type="GO" id="GO:0006298">
    <property type="term" value="P:mismatch repair"/>
    <property type="evidence" value="ECO:0007669"/>
    <property type="project" value="UniProtKB-UniRule"/>
</dbReference>
<evidence type="ECO:0000256" key="7">
    <source>
        <dbReference type="ARBA" id="ARBA00023204"/>
    </source>
</evidence>
<dbReference type="GO" id="GO:0005829">
    <property type="term" value="C:cytosol"/>
    <property type="evidence" value="ECO:0007669"/>
    <property type="project" value="TreeGrafter"/>
</dbReference>
<dbReference type="SUPFAM" id="SSF53150">
    <property type="entry name" value="DNA repair protein MutS, domain II"/>
    <property type="match status" value="1"/>
</dbReference>
<dbReference type="InterPro" id="IPR007695">
    <property type="entry name" value="DNA_mismatch_repair_MutS-lik_N"/>
</dbReference>
<dbReference type="SUPFAM" id="SSF55271">
    <property type="entry name" value="DNA repair protein MutS, domain I"/>
    <property type="match status" value="1"/>
</dbReference>
<dbReference type="Pfam" id="PF05190">
    <property type="entry name" value="MutS_IV"/>
    <property type="match status" value="1"/>
</dbReference>
<dbReference type="FunFam" id="3.40.50.300:FF:000283">
    <property type="entry name" value="DNA mismatch repair protein MutS"/>
    <property type="match status" value="1"/>
</dbReference>
<dbReference type="InterPro" id="IPR005748">
    <property type="entry name" value="DNA_mismatch_repair_MutS"/>
</dbReference>